<sequence>MRFLNLIPRPGRYVGAEVNAAGRDWNSARVRLCLCFPDTYEVGMSNLGLRILYGTVNNAGSYLAERVFIPDPEAEAGFRQHHEGLWSLESRHSLRDFDLIGVGLASELSYTNLLTLLSLAGLPRLSKDRTETDPIVLAGGNGALTPEPLAPFVDAFFMGEADTAILGIMSALERIRGGRRREKLLELARLEGVYVPAFYRPEYDADGDYLGLTGLETSASPRIRRVTVSDLEAVPFPTDWLVPYLPVIHDRVTLEIMRGCVHRCLFCQARVIYGPCRVRSPEKLVDLADRALLKTGYEEISLLSLSSGDYPRLKKLLAGLRFVCEKHRARFSFPSLRVDSLDLEQVRTEFGRKPPALTFAPESSEACRFRLGKRITDAQILEKAAAASQAGWRHLKLYFMLGLPGEEESDLRAIVVLIRELSRRLAVNVSFNTFIPKPYTPLERADLINREAFEVRSQILRRELRGVRSLKLDFHAYEQSRLEALLCRGDRRVGRVIEEAWENGCRFDAYREHFHPELWEKAWLDCGLDPDRFLFKQSRRRVLPWNHIVI</sequence>
<dbReference type="Pfam" id="PF04055">
    <property type="entry name" value="Radical_SAM"/>
    <property type="match status" value="1"/>
</dbReference>
<protein>
    <submittedName>
        <fullName evidence="2">Ribosomal protein S12 methylthiotransferase RimO</fullName>
    </submittedName>
</protein>
<dbReference type="Proteomes" id="UP000485484">
    <property type="component" value="Unassembled WGS sequence"/>
</dbReference>
<dbReference type="GO" id="GO:0051536">
    <property type="term" value="F:iron-sulfur cluster binding"/>
    <property type="evidence" value="ECO:0007669"/>
    <property type="project" value="InterPro"/>
</dbReference>
<dbReference type="InterPro" id="IPR058240">
    <property type="entry name" value="rSAM_sf"/>
</dbReference>
<name>A0A1V5MK58_UNCT6</name>
<feature type="domain" description="Radical SAM core" evidence="1">
    <location>
        <begin position="246"/>
        <end position="473"/>
    </location>
</feature>
<organism evidence="2">
    <name type="scientific">candidate division TA06 bacterium ADurb.Bin417</name>
    <dbReference type="NCBI Taxonomy" id="1852828"/>
    <lineage>
        <taxon>Bacteria</taxon>
        <taxon>Bacteria division TA06</taxon>
    </lineage>
</organism>
<dbReference type="GO" id="GO:0005840">
    <property type="term" value="C:ribosome"/>
    <property type="evidence" value="ECO:0007669"/>
    <property type="project" value="UniProtKB-KW"/>
</dbReference>
<keyword evidence="2" id="KW-0689">Ribosomal protein</keyword>
<dbReference type="PANTHER" id="PTHR42731:SF1">
    <property type="entry name" value="RADICAL SAM DOMAIN PROTEIN"/>
    <property type="match status" value="1"/>
</dbReference>
<dbReference type="AlphaFoldDB" id="A0A1V5MK58"/>
<dbReference type="SFLD" id="SFLDS00029">
    <property type="entry name" value="Radical_SAM"/>
    <property type="match status" value="1"/>
</dbReference>
<comment type="caution">
    <text evidence="2">The sequence shown here is derived from an EMBL/GenBank/DDBJ whole genome shotgun (WGS) entry which is preliminary data.</text>
</comment>
<accession>A0A1V5MK58</accession>
<proteinExistence type="predicted"/>
<dbReference type="EMBL" id="MWAK01000031">
    <property type="protein sequence ID" value="OPZ93300.1"/>
    <property type="molecule type" value="Genomic_DNA"/>
</dbReference>
<dbReference type="InterPro" id="IPR006638">
    <property type="entry name" value="Elp3/MiaA/NifB-like_rSAM"/>
</dbReference>
<keyword evidence="2" id="KW-0687">Ribonucleoprotein</keyword>
<gene>
    <name evidence="2" type="primary">rimO_1</name>
    <name evidence="2" type="ORF">BWY73_00385</name>
</gene>
<dbReference type="GO" id="GO:0016740">
    <property type="term" value="F:transferase activity"/>
    <property type="evidence" value="ECO:0007669"/>
    <property type="project" value="UniProtKB-KW"/>
</dbReference>
<dbReference type="SMART" id="SM00729">
    <property type="entry name" value="Elp3"/>
    <property type="match status" value="1"/>
</dbReference>
<dbReference type="PROSITE" id="PS51918">
    <property type="entry name" value="RADICAL_SAM"/>
    <property type="match status" value="1"/>
</dbReference>
<dbReference type="SFLD" id="SFLDG01082">
    <property type="entry name" value="B12-binding_domain_containing"/>
    <property type="match status" value="1"/>
</dbReference>
<dbReference type="NCBIfam" id="TIGR03960">
    <property type="entry name" value="rSAM_fuse_unch"/>
    <property type="match status" value="1"/>
</dbReference>
<dbReference type="Gene3D" id="3.30.750.210">
    <property type="match status" value="1"/>
</dbReference>
<reference evidence="2" key="1">
    <citation type="submission" date="2017-02" db="EMBL/GenBank/DDBJ databases">
        <title>Delving into the versatile metabolic prowess of the omnipresent phylum Bacteroidetes.</title>
        <authorList>
            <person name="Nobu M.K."/>
            <person name="Mei R."/>
            <person name="Narihiro T."/>
            <person name="Kuroda K."/>
            <person name="Liu W.-T."/>
        </authorList>
    </citation>
    <scope>NUCLEOTIDE SEQUENCE</scope>
    <source>
        <strain evidence="2">ADurb.Bin417</strain>
    </source>
</reference>
<evidence type="ECO:0000259" key="1">
    <source>
        <dbReference type="PROSITE" id="PS51918"/>
    </source>
</evidence>
<keyword evidence="2" id="KW-0808">Transferase</keyword>
<evidence type="ECO:0000313" key="2">
    <source>
        <dbReference type="EMBL" id="OPZ93300.1"/>
    </source>
</evidence>
<dbReference type="SUPFAM" id="SSF102114">
    <property type="entry name" value="Radical SAM enzymes"/>
    <property type="match status" value="1"/>
</dbReference>
<dbReference type="PANTHER" id="PTHR42731">
    <property type="entry name" value="SLL1084 PROTEIN"/>
    <property type="match status" value="1"/>
</dbReference>
<dbReference type="InterPro" id="IPR007197">
    <property type="entry name" value="rSAM"/>
</dbReference>
<dbReference type="Gene3D" id="3.30.750.200">
    <property type="match status" value="1"/>
</dbReference>
<dbReference type="InterPro" id="IPR023862">
    <property type="entry name" value="CHP03960_rSAM"/>
</dbReference>
<dbReference type="CDD" id="cd01335">
    <property type="entry name" value="Radical_SAM"/>
    <property type="match status" value="1"/>
</dbReference>
<dbReference type="Pfam" id="PF19864">
    <property type="entry name" value="Radical_SAM_N2"/>
    <property type="match status" value="1"/>
</dbReference>
<dbReference type="InterPro" id="IPR045784">
    <property type="entry name" value="Radical_SAM_N2"/>
</dbReference>